<evidence type="ECO:0000256" key="4">
    <source>
        <dbReference type="ARBA" id="ARBA00022679"/>
    </source>
</evidence>
<dbReference type="Pfam" id="PF01728">
    <property type="entry name" value="FtsJ"/>
    <property type="match status" value="1"/>
</dbReference>
<dbReference type="GO" id="GO:0032259">
    <property type="term" value="P:methylation"/>
    <property type="evidence" value="ECO:0007669"/>
    <property type="project" value="UniProtKB-KW"/>
</dbReference>
<dbReference type="InterPro" id="IPR029063">
    <property type="entry name" value="SAM-dependent_MTases_sf"/>
</dbReference>
<dbReference type="GO" id="GO:0005634">
    <property type="term" value="C:nucleus"/>
    <property type="evidence" value="ECO:0007669"/>
    <property type="project" value="UniProtKB-ARBA"/>
</dbReference>
<evidence type="ECO:0000256" key="3">
    <source>
        <dbReference type="ARBA" id="ARBA00022603"/>
    </source>
</evidence>
<dbReference type="InterPro" id="IPR002877">
    <property type="entry name" value="RNA_MeTrfase_FtsJ_dom"/>
</dbReference>
<dbReference type="InterPro" id="IPR025807">
    <property type="entry name" value="Adrift-typ_MeTrfase"/>
</dbReference>
<dbReference type="Gene3D" id="3.40.50.12760">
    <property type="match status" value="1"/>
</dbReference>
<dbReference type="PANTHER" id="PTHR16121:SF2">
    <property type="entry name" value="CAP-SPECIFIC MRNA (NUCLEOSIDE-2'-O-)-METHYLTRANSFERASE 2"/>
    <property type="match status" value="1"/>
</dbReference>
<dbReference type="GO" id="GO:0006370">
    <property type="term" value="P:7-methylguanosine mRNA capping"/>
    <property type="evidence" value="ECO:0007669"/>
    <property type="project" value="TreeGrafter"/>
</dbReference>
<dbReference type="eggNOG" id="KOG1075">
    <property type="taxonomic scope" value="Eukaryota"/>
</dbReference>
<evidence type="ECO:0000256" key="1">
    <source>
        <dbReference type="ARBA" id="ARBA00012770"/>
    </source>
</evidence>
<dbReference type="Proteomes" id="UP000095282">
    <property type="component" value="Unplaced"/>
</dbReference>
<dbReference type="GO" id="GO:0120550">
    <property type="term" value="F:methyltransferase cap2 activity"/>
    <property type="evidence" value="ECO:0007669"/>
    <property type="project" value="UniProtKB-EC"/>
</dbReference>
<dbReference type="PANTHER" id="PTHR16121">
    <property type="entry name" value="CAP-SPECIFIC MRNA (NUCLEOSIDE-2'-O-)-METHYLTRANSFERASE 1-RELATED"/>
    <property type="match status" value="1"/>
</dbReference>
<dbReference type="SUPFAM" id="SSF53335">
    <property type="entry name" value="S-adenosyl-L-methionine-dependent methyltransferases"/>
    <property type="match status" value="1"/>
</dbReference>
<evidence type="ECO:0000256" key="7">
    <source>
        <dbReference type="PROSITE-ProRule" id="PRU00946"/>
    </source>
</evidence>
<organism evidence="9 10">
    <name type="scientific">Caenorhabditis tropicalis</name>
    <dbReference type="NCBI Taxonomy" id="1561998"/>
    <lineage>
        <taxon>Eukaryota</taxon>
        <taxon>Metazoa</taxon>
        <taxon>Ecdysozoa</taxon>
        <taxon>Nematoda</taxon>
        <taxon>Chromadorea</taxon>
        <taxon>Rhabditida</taxon>
        <taxon>Rhabditina</taxon>
        <taxon>Rhabditomorpha</taxon>
        <taxon>Rhabditoidea</taxon>
        <taxon>Rhabditidae</taxon>
        <taxon>Peloderinae</taxon>
        <taxon>Caenorhabditis</taxon>
    </lineage>
</organism>
<accession>A0A1I7UP42</accession>
<dbReference type="GO" id="GO:0005737">
    <property type="term" value="C:cytoplasm"/>
    <property type="evidence" value="ECO:0007669"/>
    <property type="project" value="TreeGrafter"/>
</dbReference>
<dbReference type="InterPro" id="IPR050851">
    <property type="entry name" value="mRNA_Cap_2O-Ribose_MeTrfase"/>
</dbReference>
<dbReference type="AlphaFoldDB" id="A0A1I7UP42"/>
<reference evidence="10" key="1">
    <citation type="submission" date="2016-11" db="UniProtKB">
        <authorList>
            <consortium name="WormBaseParasite"/>
        </authorList>
    </citation>
    <scope>IDENTIFICATION</scope>
</reference>
<dbReference type="WBParaSite" id="Csp11.Scaffold630.g17929.t1">
    <property type="protein sequence ID" value="Csp11.Scaffold630.g17929.t1"/>
    <property type="gene ID" value="Csp11.Scaffold630.g17929"/>
</dbReference>
<feature type="binding site" evidence="7">
    <location>
        <position position="6"/>
    </location>
    <ligand>
        <name>S-adenosyl-L-methionine</name>
        <dbReference type="ChEBI" id="CHEBI:59789"/>
    </ligand>
</feature>
<dbReference type="STRING" id="1561998.A0A1I7UP42"/>
<feature type="binding site" evidence="7">
    <location>
        <position position="33"/>
    </location>
    <ligand>
        <name>S-adenosyl-L-methionine</name>
        <dbReference type="ChEBI" id="CHEBI:59789"/>
    </ligand>
</feature>
<feature type="active site" description="Proton acceptor" evidence="7">
    <location>
        <position position="139"/>
    </location>
</feature>
<keyword evidence="5 7" id="KW-0949">S-adenosyl-L-methionine</keyword>
<keyword evidence="4 7" id="KW-0808">Transferase</keyword>
<feature type="binding site" evidence="7">
    <location>
        <position position="99"/>
    </location>
    <ligand>
        <name>S-adenosyl-L-methionine</name>
        <dbReference type="ChEBI" id="CHEBI:59789"/>
    </ligand>
</feature>
<protein>
    <recommendedName>
        <fullName evidence="2">Cap-specific mRNA (nucleoside-2'-O-)-methyltransferase 2</fullName>
        <ecNumber evidence="1">2.1.1.296</ecNumber>
    </recommendedName>
</protein>
<comment type="catalytic activity">
    <reaction evidence="6">
        <text>a 5'-end (N(7)-methyl 5'-triphosphoguanosine)-(2'-O-methyl-ribonucleoside)-(ribonucleotide) in mRNA + S-adenosyl-L-methionine = a 5'-end (N(7)-methyl 5'-triphosphoguanosine)-(2'-O-methyl-ribonucleoside)-(2'-O-methyl-ribonucleotide) in mRNA + S-adenosyl-L-homocysteine + H(+)</text>
        <dbReference type="Rhea" id="RHEA:67024"/>
        <dbReference type="Rhea" id="RHEA-COMP:17169"/>
        <dbReference type="Rhea" id="RHEA-COMP:17170"/>
        <dbReference type="ChEBI" id="CHEBI:15378"/>
        <dbReference type="ChEBI" id="CHEBI:57856"/>
        <dbReference type="ChEBI" id="CHEBI:59789"/>
        <dbReference type="ChEBI" id="CHEBI:167612"/>
        <dbReference type="ChEBI" id="CHEBI:167614"/>
        <dbReference type="EC" id="2.1.1.296"/>
    </reaction>
</comment>
<evidence type="ECO:0000259" key="8">
    <source>
        <dbReference type="PROSITE" id="PS51614"/>
    </source>
</evidence>
<dbReference type="eggNOG" id="KOG3674">
    <property type="taxonomic scope" value="Eukaryota"/>
</dbReference>
<dbReference type="SUPFAM" id="SSF56219">
    <property type="entry name" value="DNase I-like"/>
    <property type="match status" value="1"/>
</dbReference>
<evidence type="ECO:0000256" key="2">
    <source>
        <dbReference type="ARBA" id="ARBA00021134"/>
    </source>
</evidence>
<dbReference type="InterPro" id="IPR036691">
    <property type="entry name" value="Endo/exonu/phosph_ase_sf"/>
</dbReference>
<evidence type="ECO:0000256" key="5">
    <source>
        <dbReference type="ARBA" id="ARBA00022691"/>
    </source>
</evidence>
<evidence type="ECO:0000313" key="10">
    <source>
        <dbReference type="WBParaSite" id="Csp11.Scaffold630.g17929.t1"/>
    </source>
</evidence>
<keyword evidence="3 7" id="KW-0489">Methyltransferase</keyword>
<feature type="domain" description="Adrift-type SAM-dependent 2'-O-MTase" evidence="8">
    <location>
        <begin position="1"/>
        <end position="186"/>
    </location>
</feature>
<dbReference type="Gene3D" id="3.60.10.10">
    <property type="entry name" value="Endonuclease/exonuclease/phosphatase"/>
    <property type="match status" value="1"/>
</dbReference>
<dbReference type="GO" id="GO:0004483">
    <property type="term" value="F:methyltransferase cap1 activity"/>
    <property type="evidence" value="ECO:0007669"/>
    <property type="project" value="TreeGrafter"/>
</dbReference>
<keyword evidence="9" id="KW-1185">Reference proteome</keyword>
<evidence type="ECO:0000313" key="9">
    <source>
        <dbReference type="Proteomes" id="UP000095282"/>
    </source>
</evidence>
<sequence>MCEGPGYFIEATYLAWLRNERIRKSEGKVDQKWEWNANTLNPYFENISCFDKLVDDSHIRGHMEHWFFGDSDDGDIRGITEDYLVNNGLAGSFDLVTADGSRNTQGQEGELEELVHDIIESEVRLALKLLRTNGRFVLKCYRFCHKPTRDLVLILAENFENIMAIKPLASRPGSSERYLICEGFGGRTDINPYLLLHCDEFFLKKQISRIEWHVNTFNQGPVSHYSWEERQQFLDVQKRRLFTAESVAHRAKIQQMFPQGNARDTSPWSSLYGHNLLRRLEDPVLVENAVLNFVNTYRMIPPGESPLQFEMMAQYCLCRELLVVTSRIPLVIEDTLFMEPIAFRALKDWKPKIYCDLFEYHSTLNYTTEEDWRRFWLTQNGHFMLEFVPQITIEHVLIAIAQGMDMAIIDYCKKSECDIVALQQLYDAPSEKVVEEKDYTIYFMKPNKKNKSLAFFVRKNKVEIDGDPEKCASSDIAILNFEINGFNIQLFNFYAPPRGSPGTDRAEFYEELKKCYKTEGKTHPDRLKILCGTFNSFPNDAQTGLYDPFILREVYSKVPKHDLHLVYFLNETKTYHLNSRFHKDLDRKWTWCKSTDKDAPKSENDGFLSSRPDMVRDVDVVLINEPHHRMVYSDWDITKKSLVLLESKLAAMKLSKDETSKKKANVDN</sequence>
<dbReference type="EC" id="2.1.1.296" evidence="1"/>
<proteinExistence type="predicted"/>
<dbReference type="PROSITE" id="PS51614">
    <property type="entry name" value="SAM_MT_ADRIFT"/>
    <property type="match status" value="1"/>
</dbReference>
<name>A0A1I7UP42_9PELO</name>
<evidence type="ECO:0000256" key="6">
    <source>
        <dbReference type="ARBA" id="ARBA00049477"/>
    </source>
</evidence>